<dbReference type="eggNOG" id="COG0726">
    <property type="taxonomic scope" value="Bacteria"/>
</dbReference>
<protein>
    <recommendedName>
        <fullName evidence="3">Deacetylase</fullName>
    </recommendedName>
</protein>
<dbReference type="CDD" id="cd10935">
    <property type="entry name" value="CE4_WalW"/>
    <property type="match status" value="1"/>
</dbReference>
<keyword evidence="2" id="KW-1185">Reference proteome</keyword>
<sequence length="336" mass="37957">MAAMKIARDKAFLITIDTEGDAAWAQPRVIETRNAQYLQRFQSLCERFGFKPTYLTNYEMALAPAMQELGHDIIRRGTGEIGMHLHAWHSPPEHALTPDDLHHQPFLIEYPTAVLQQKVRHLTDLLEQTFATKMLSHRAGRWSFDSRYARTLVDCGYIVDCSVTPTVSWRDTPGDPAQHGGTDFRPFPSQAYFMDLDQIDRPGRSPLLELPMTIRSSRRSWARHLPAAFERLPRIGPKLSKARWLRPGRGNLAQMQQLVQDMVADDAPYIEFMLHSSEFMPGGNPTFVSEADIEALYSDLEQLFETIAKHFSGATLAGYAQRVRAGQAPSLGHLAA</sequence>
<dbReference type="Proteomes" id="UP000001693">
    <property type="component" value="Chromosome"/>
</dbReference>
<dbReference type="KEGG" id="lch:Lcho_3081"/>
<name>B1Y060_LEPCP</name>
<dbReference type="AlphaFoldDB" id="B1Y060"/>
<evidence type="ECO:0000313" key="1">
    <source>
        <dbReference type="EMBL" id="ACB35341.1"/>
    </source>
</evidence>
<accession>B1Y060</accession>
<dbReference type="SUPFAM" id="SSF88713">
    <property type="entry name" value="Glycoside hydrolase/deacetylase"/>
    <property type="match status" value="1"/>
</dbReference>
<dbReference type="Gene3D" id="3.20.20.370">
    <property type="entry name" value="Glycoside hydrolase/deacetylase"/>
    <property type="match status" value="1"/>
</dbReference>
<organism evidence="1 2">
    <name type="scientific">Leptothrix cholodnii (strain ATCC 51168 / LMG 8142 / SP-6)</name>
    <name type="common">Leptothrix discophora (strain SP-6)</name>
    <dbReference type="NCBI Taxonomy" id="395495"/>
    <lineage>
        <taxon>Bacteria</taxon>
        <taxon>Pseudomonadati</taxon>
        <taxon>Pseudomonadota</taxon>
        <taxon>Betaproteobacteria</taxon>
        <taxon>Burkholderiales</taxon>
        <taxon>Sphaerotilaceae</taxon>
        <taxon>Leptothrix</taxon>
    </lineage>
</organism>
<gene>
    <name evidence="1" type="ordered locus">Lcho_3081</name>
</gene>
<proteinExistence type="predicted"/>
<reference evidence="1 2" key="1">
    <citation type="submission" date="2008-03" db="EMBL/GenBank/DDBJ databases">
        <title>Complete sequence of Leptothrix cholodnii SP-6.</title>
        <authorList>
            <consortium name="US DOE Joint Genome Institute"/>
            <person name="Copeland A."/>
            <person name="Lucas S."/>
            <person name="Lapidus A."/>
            <person name="Glavina del Rio T."/>
            <person name="Dalin E."/>
            <person name="Tice H."/>
            <person name="Bruce D."/>
            <person name="Goodwin L."/>
            <person name="Pitluck S."/>
            <person name="Chertkov O."/>
            <person name="Brettin T."/>
            <person name="Detter J.C."/>
            <person name="Han C."/>
            <person name="Kuske C.R."/>
            <person name="Schmutz J."/>
            <person name="Larimer F."/>
            <person name="Land M."/>
            <person name="Hauser L."/>
            <person name="Kyrpides N."/>
            <person name="Lykidis A."/>
            <person name="Emerson D."/>
            <person name="Richardson P."/>
        </authorList>
    </citation>
    <scope>NUCLEOTIDE SEQUENCE [LARGE SCALE GENOMIC DNA]</scope>
    <source>
        <strain evidence="2">ATCC 51168 / LMG 8142 / SP-6</strain>
    </source>
</reference>
<evidence type="ECO:0000313" key="2">
    <source>
        <dbReference type="Proteomes" id="UP000001693"/>
    </source>
</evidence>
<dbReference type="HOGENOM" id="CLU_067768_0_0_4"/>
<dbReference type="GO" id="GO:0005975">
    <property type="term" value="P:carbohydrate metabolic process"/>
    <property type="evidence" value="ECO:0007669"/>
    <property type="project" value="InterPro"/>
</dbReference>
<dbReference type="EMBL" id="CP001013">
    <property type="protein sequence ID" value="ACB35341.1"/>
    <property type="molecule type" value="Genomic_DNA"/>
</dbReference>
<dbReference type="InterPro" id="IPR011330">
    <property type="entry name" value="Glyco_hydro/deAcase_b/a-brl"/>
</dbReference>
<evidence type="ECO:0008006" key="3">
    <source>
        <dbReference type="Google" id="ProtNLM"/>
    </source>
</evidence>
<dbReference type="STRING" id="395495.Lcho_3081"/>